<evidence type="ECO:0000313" key="3">
    <source>
        <dbReference type="Proteomes" id="UP000050920"/>
    </source>
</evidence>
<dbReference type="Gene3D" id="3.40.630.30">
    <property type="match status" value="1"/>
</dbReference>
<reference evidence="2 3" key="1">
    <citation type="journal article" date="2015" name="Genome Announc.">
        <title>Expanding the biotechnology potential of lactobacilli through comparative genomics of 213 strains and associated genera.</title>
        <authorList>
            <person name="Sun Z."/>
            <person name="Harris H.M."/>
            <person name="McCann A."/>
            <person name="Guo C."/>
            <person name="Argimon S."/>
            <person name="Zhang W."/>
            <person name="Yang X."/>
            <person name="Jeffery I.B."/>
            <person name="Cooney J.C."/>
            <person name="Kagawa T.F."/>
            <person name="Liu W."/>
            <person name="Song Y."/>
            <person name="Salvetti E."/>
            <person name="Wrobel A."/>
            <person name="Rasinkangas P."/>
            <person name="Parkhill J."/>
            <person name="Rea M.C."/>
            <person name="O'Sullivan O."/>
            <person name="Ritari J."/>
            <person name="Douillard F.P."/>
            <person name="Paul Ross R."/>
            <person name="Yang R."/>
            <person name="Briner A.E."/>
            <person name="Felis G.E."/>
            <person name="de Vos W.M."/>
            <person name="Barrangou R."/>
            <person name="Klaenhammer T.R."/>
            <person name="Caufield P.W."/>
            <person name="Cui Y."/>
            <person name="Zhang H."/>
            <person name="O'Toole P.W."/>
        </authorList>
    </citation>
    <scope>NUCLEOTIDE SEQUENCE [LARGE SCALE GENOMIC DNA]</scope>
    <source>
        <strain evidence="2 3">DSM 21115</strain>
    </source>
</reference>
<keyword evidence="2" id="KW-0808">Transferase</keyword>
<dbReference type="RefSeq" id="WP_024625791.1">
    <property type="nucleotide sequence ID" value="NZ_AYGX02000047.1"/>
</dbReference>
<dbReference type="CDD" id="cd04301">
    <property type="entry name" value="NAT_SF"/>
    <property type="match status" value="1"/>
</dbReference>
<protein>
    <submittedName>
        <fullName evidence="2">Acetyltransferase</fullName>
    </submittedName>
</protein>
<gene>
    <name evidence="2" type="ORF">DY78_GL002520</name>
</gene>
<keyword evidence="3" id="KW-1185">Reference proteome</keyword>
<dbReference type="EMBL" id="AYGX02000047">
    <property type="protein sequence ID" value="KRO28283.1"/>
    <property type="molecule type" value="Genomic_DNA"/>
</dbReference>
<name>A0A0R2NUG3_9LACO</name>
<dbReference type="AlphaFoldDB" id="A0A0R2NUG3"/>
<accession>A0A0R2NUG3</accession>
<evidence type="ECO:0000259" key="1">
    <source>
        <dbReference type="PROSITE" id="PS51186"/>
    </source>
</evidence>
<dbReference type="InterPro" id="IPR016181">
    <property type="entry name" value="Acyl_CoA_acyltransferase"/>
</dbReference>
<evidence type="ECO:0000313" key="2">
    <source>
        <dbReference type="EMBL" id="KRO28283.1"/>
    </source>
</evidence>
<proteinExistence type="predicted"/>
<feature type="domain" description="N-acetyltransferase" evidence="1">
    <location>
        <begin position="2"/>
        <end position="144"/>
    </location>
</feature>
<dbReference type="Pfam" id="PF13508">
    <property type="entry name" value="Acetyltransf_7"/>
    <property type="match status" value="1"/>
</dbReference>
<dbReference type="GO" id="GO:0016747">
    <property type="term" value="F:acyltransferase activity, transferring groups other than amino-acyl groups"/>
    <property type="evidence" value="ECO:0007669"/>
    <property type="project" value="InterPro"/>
</dbReference>
<dbReference type="PROSITE" id="PS51186">
    <property type="entry name" value="GNAT"/>
    <property type="match status" value="1"/>
</dbReference>
<dbReference type="Proteomes" id="UP000050920">
    <property type="component" value="Unassembled WGS sequence"/>
</dbReference>
<comment type="caution">
    <text evidence="2">The sequence shown here is derived from an EMBL/GenBank/DDBJ whole genome shotgun (WGS) entry which is preliminary data.</text>
</comment>
<dbReference type="SUPFAM" id="SSF55729">
    <property type="entry name" value="Acyl-CoA N-acyltransferases (Nat)"/>
    <property type="match status" value="1"/>
</dbReference>
<sequence>MKIIFDTTPATRAAAYALRQAVFVEERGIAAAVEFDAKDTDDRIYGVGYTPAGLPVVTLRLEPQANQVMRFGRVCTRKSYRGHGCGRELLIAAEQWAVAHGYTAGLIHGETTAQTFYERCGYTVTAGPYPEDGAPVVVLQKSLSLL</sequence>
<organism evidence="2 3">
    <name type="scientific">Lactiplantibacillus fabifermentans DSM 21115</name>
    <dbReference type="NCBI Taxonomy" id="1413187"/>
    <lineage>
        <taxon>Bacteria</taxon>
        <taxon>Bacillati</taxon>
        <taxon>Bacillota</taxon>
        <taxon>Bacilli</taxon>
        <taxon>Lactobacillales</taxon>
        <taxon>Lactobacillaceae</taxon>
        <taxon>Lactiplantibacillus</taxon>
    </lineage>
</organism>
<dbReference type="InterPro" id="IPR000182">
    <property type="entry name" value="GNAT_dom"/>
</dbReference>